<accession>A0A9W9D478</accession>
<feature type="region of interest" description="Disordered" evidence="1">
    <location>
        <begin position="263"/>
        <end position="284"/>
    </location>
</feature>
<reference evidence="3" key="1">
    <citation type="submission" date="2022-10" db="EMBL/GenBank/DDBJ databases">
        <title>Tapping the CABI collections for fungal endophytes: first genome assemblies for Collariella, Neodidymelliopsis, Ascochyta clinopodiicola, Didymella pomorum, Didymosphaeria variabile, Neocosmospora piperis and Neocucurbitaria cava.</title>
        <authorList>
            <person name="Hill R."/>
        </authorList>
    </citation>
    <scope>NUCLEOTIDE SEQUENCE</scope>
    <source>
        <strain evidence="3">IMI 355091</strain>
    </source>
</reference>
<evidence type="ECO:0000259" key="2">
    <source>
        <dbReference type="Pfam" id="PF09159"/>
    </source>
</evidence>
<name>A0A9W9D478_9PLEO</name>
<feature type="compositionally biased region" description="Basic residues" evidence="1">
    <location>
        <begin position="336"/>
        <end position="345"/>
    </location>
</feature>
<dbReference type="SUPFAM" id="SSF53098">
    <property type="entry name" value="Ribonuclease H-like"/>
    <property type="match status" value="1"/>
</dbReference>
<dbReference type="GO" id="GO:0005739">
    <property type="term" value="C:mitochondrion"/>
    <property type="evidence" value="ECO:0007669"/>
    <property type="project" value="TreeGrafter"/>
</dbReference>
<dbReference type="EMBL" id="JAPEVA010000088">
    <property type="protein sequence ID" value="KAJ4400484.1"/>
    <property type="molecule type" value="Genomic_DNA"/>
</dbReference>
<keyword evidence="4" id="KW-1185">Reference proteome</keyword>
<evidence type="ECO:0000313" key="3">
    <source>
        <dbReference type="EMBL" id="KAJ4400484.1"/>
    </source>
</evidence>
<dbReference type="PANTHER" id="PTHR28072">
    <property type="entry name" value="CRUCIFORM CUTTING ENDONUCLEASE 1, MITOCHONDRIAL-RELATED"/>
    <property type="match status" value="1"/>
</dbReference>
<dbReference type="GO" id="GO:0000402">
    <property type="term" value="F:crossed form four-way junction DNA binding"/>
    <property type="evidence" value="ECO:0007669"/>
    <property type="project" value="TreeGrafter"/>
</dbReference>
<dbReference type="GO" id="GO:0000403">
    <property type="term" value="F:Y-form DNA binding"/>
    <property type="evidence" value="ECO:0007669"/>
    <property type="project" value="TreeGrafter"/>
</dbReference>
<dbReference type="OrthoDB" id="5552842at2759"/>
<dbReference type="PANTHER" id="PTHR28072:SF1">
    <property type="entry name" value="CRUCIFORM CUTTING ENDONUCLEASE 1, MITOCHONDRIAL-RELATED"/>
    <property type="match status" value="1"/>
</dbReference>
<proteinExistence type="predicted"/>
<sequence>MASRPKLTSKKLQALLTRIGSASSGTKSTLAERFQRDVRSIYDFHPQSPKTAAQLAECGRRLRVVSIDMGIKNLAFCDAKVAYPSSTSAAKDSLDASMHILRWKTLNLVEGSKPTSHALDGRAASRNIEEDWTAAERDDNQFSPSVLSGTAYKFIAEEVLSADPDVVLIEKQRWRSGGGSAVQQWTLRVNTLEAMLWAVLETVKRTHQYRSGSKKAFVSAEFDVRAVDPKRVGQYWLGQHARALSERDEEALAHDVSALSVGIDEPDDVGEADSKAAKKPSRSKAEKSAKIAILRSWLAEHAMSSVPSTPTRMPRIAFSIDPSAEATRQALLPKAKAPRKSKGSKTSRASDADIQLADELPAAEIKKLDDVTDCFLQAAAWVAWDLNKLQLLASLHSAKTSPSSPTIDEVEMVRMIEEVGGV</sequence>
<dbReference type="InterPro" id="IPR036397">
    <property type="entry name" value="RNaseH_sf"/>
</dbReference>
<dbReference type="CDD" id="cd16963">
    <property type="entry name" value="CCE1"/>
    <property type="match status" value="1"/>
</dbReference>
<dbReference type="GO" id="GO:0004520">
    <property type="term" value="F:DNA endonuclease activity"/>
    <property type="evidence" value="ECO:0007669"/>
    <property type="project" value="TreeGrafter"/>
</dbReference>
<feature type="domain" description="Mitochondrial resolvase Ydc2 catalytic" evidence="2">
    <location>
        <begin position="64"/>
        <end position="390"/>
    </location>
</feature>
<feature type="region of interest" description="Disordered" evidence="1">
    <location>
        <begin position="332"/>
        <end position="352"/>
    </location>
</feature>
<organism evidence="3 4">
    <name type="scientific">Didymella pomorum</name>
    <dbReference type="NCBI Taxonomy" id="749634"/>
    <lineage>
        <taxon>Eukaryota</taxon>
        <taxon>Fungi</taxon>
        <taxon>Dikarya</taxon>
        <taxon>Ascomycota</taxon>
        <taxon>Pezizomycotina</taxon>
        <taxon>Dothideomycetes</taxon>
        <taxon>Pleosporomycetidae</taxon>
        <taxon>Pleosporales</taxon>
        <taxon>Pleosporineae</taxon>
        <taxon>Didymellaceae</taxon>
        <taxon>Didymella</taxon>
    </lineage>
</organism>
<protein>
    <recommendedName>
        <fullName evidence="2">Mitochondrial resolvase Ydc2 catalytic domain-containing protein</fullName>
    </recommendedName>
</protein>
<evidence type="ECO:0000256" key="1">
    <source>
        <dbReference type="SAM" id="MobiDB-lite"/>
    </source>
</evidence>
<dbReference type="InterPro" id="IPR015242">
    <property type="entry name" value="Ydc2_cat"/>
</dbReference>
<comment type="caution">
    <text evidence="3">The sequence shown here is derived from an EMBL/GenBank/DDBJ whole genome shotgun (WGS) entry which is preliminary data.</text>
</comment>
<dbReference type="GO" id="GO:0070336">
    <property type="term" value="F:flap-structured DNA binding"/>
    <property type="evidence" value="ECO:0007669"/>
    <property type="project" value="TreeGrafter"/>
</dbReference>
<dbReference type="Gene3D" id="3.30.420.10">
    <property type="entry name" value="Ribonuclease H-like superfamily/Ribonuclease H"/>
    <property type="match status" value="1"/>
</dbReference>
<dbReference type="InterPro" id="IPR039197">
    <property type="entry name" value="Mrs1/Cce1"/>
</dbReference>
<dbReference type="Proteomes" id="UP001140510">
    <property type="component" value="Unassembled WGS sequence"/>
</dbReference>
<dbReference type="Pfam" id="PF09159">
    <property type="entry name" value="Ydc2-catalyt"/>
    <property type="match status" value="1"/>
</dbReference>
<dbReference type="AlphaFoldDB" id="A0A9W9D478"/>
<dbReference type="InterPro" id="IPR012337">
    <property type="entry name" value="RNaseH-like_sf"/>
</dbReference>
<gene>
    <name evidence="3" type="ORF">N0V91_008636</name>
</gene>
<evidence type="ECO:0000313" key="4">
    <source>
        <dbReference type="Proteomes" id="UP001140510"/>
    </source>
</evidence>